<name>A0A2U3KGX1_9BACT</name>
<sequence length="77" mass="8169">MTAITVNCVQNAQAGAARDGKAPAVTSMRQRGAKRPELLVRHKIDHASRMGFLASGPAIMTALNTAEGTGKNHARWT</sequence>
<protein>
    <submittedName>
        <fullName evidence="1">Uncharacterized protein</fullName>
    </submittedName>
</protein>
<accession>A0A2U3KGX1</accession>
<reference evidence="2" key="1">
    <citation type="submission" date="2018-02" db="EMBL/GenBank/DDBJ databases">
        <authorList>
            <person name="Hausmann B."/>
        </authorList>
    </citation>
    <scope>NUCLEOTIDE SEQUENCE [LARGE SCALE GENOMIC DNA]</scope>
    <source>
        <strain evidence="2">Peat soil MAG SbA1</strain>
    </source>
</reference>
<dbReference type="AlphaFoldDB" id="A0A2U3KGX1"/>
<dbReference type="Proteomes" id="UP000238701">
    <property type="component" value="Unassembled WGS sequence"/>
</dbReference>
<evidence type="ECO:0000313" key="1">
    <source>
        <dbReference type="EMBL" id="SPF38924.1"/>
    </source>
</evidence>
<dbReference type="EMBL" id="OMOD01000114">
    <property type="protein sequence ID" value="SPF38924.1"/>
    <property type="molecule type" value="Genomic_DNA"/>
</dbReference>
<proteinExistence type="predicted"/>
<organism evidence="1 2">
    <name type="scientific">Candidatus Sulfotelmatobacter kueseliae</name>
    <dbReference type="NCBI Taxonomy" id="2042962"/>
    <lineage>
        <taxon>Bacteria</taxon>
        <taxon>Pseudomonadati</taxon>
        <taxon>Acidobacteriota</taxon>
        <taxon>Terriglobia</taxon>
        <taxon>Terriglobales</taxon>
        <taxon>Candidatus Korobacteraceae</taxon>
        <taxon>Candidatus Sulfotelmatobacter</taxon>
    </lineage>
</organism>
<gene>
    <name evidence="1" type="ORF">SBA1_220006</name>
</gene>
<evidence type="ECO:0000313" key="2">
    <source>
        <dbReference type="Proteomes" id="UP000238701"/>
    </source>
</evidence>